<evidence type="ECO:0000313" key="4">
    <source>
        <dbReference type="EMBL" id="MBW7572031.1"/>
    </source>
</evidence>
<dbReference type="Proteomes" id="UP000719942">
    <property type="component" value="Unassembled WGS sequence"/>
</dbReference>
<dbReference type="Pfam" id="PF14446">
    <property type="entry name" value="Prok-RING_1"/>
    <property type="match status" value="1"/>
</dbReference>
<accession>A0ABS7DLS2</accession>
<evidence type="ECO:0000256" key="2">
    <source>
        <dbReference type="SAM" id="Phobius"/>
    </source>
</evidence>
<dbReference type="RefSeq" id="WP_219964393.1">
    <property type="nucleotide sequence ID" value="NZ_JAGFNZ010000001.1"/>
</dbReference>
<evidence type="ECO:0000259" key="3">
    <source>
        <dbReference type="Pfam" id="PF13240"/>
    </source>
</evidence>
<proteinExistence type="predicted"/>
<dbReference type="SUPFAM" id="SSF57903">
    <property type="entry name" value="FYVE/PHD zinc finger"/>
    <property type="match status" value="1"/>
</dbReference>
<comment type="caution">
    <text evidence="4">The sequence shown here is derived from an EMBL/GenBank/DDBJ whole genome shotgun (WGS) entry which is preliminary data.</text>
</comment>
<evidence type="ECO:0000313" key="5">
    <source>
        <dbReference type="Proteomes" id="UP000719942"/>
    </source>
</evidence>
<dbReference type="Pfam" id="PF13240">
    <property type="entry name" value="Zn_Ribbon_1"/>
    <property type="match status" value="1"/>
</dbReference>
<feature type="transmembrane region" description="Helical" evidence="2">
    <location>
        <begin position="272"/>
        <end position="292"/>
    </location>
</feature>
<sequence length="353" mass="38980">MIDYTGLNCPVCGKPFARDDDIVVCPECGAPYHRECYAQAGKCVFSDKHGTSAAWTPPQNEPKPAEPAQNPADSRTKRCPRCGSMNSQNAMFCDHCGQSLTMNQQDVAGFPPNGGIPQNGFPPNGFPPMGAPFQQGQPVPFIFDPMGGVNPSEPIGNVPAGDVAKLVQSNTQYYLPVFMNLHRFRRNRFNFSAFLFSGGWMLYRKQYKIGSVITAIMTVLYLISTYVSLNFSMPLLETLMQQQGISIDTVSPTYSQLLQVSELLAQQPVQQILLFCVPTIIAIVQIIIMLVVGFNGNKWYLKHCVSKIEQIHQQTPEATLAAIQLQEQGGVNTSLAIGLLICYMIVFYLPQII</sequence>
<dbReference type="InterPro" id="IPR024399">
    <property type="entry name" value="DUF2628"/>
</dbReference>
<keyword evidence="2" id="KW-0812">Transmembrane</keyword>
<dbReference type="Pfam" id="PF10947">
    <property type="entry name" value="DUF2628"/>
    <property type="match status" value="1"/>
</dbReference>
<gene>
    <name evidence="4" type="ORF">J5W02_04330</name>
</gene>
<feature type="region of interest" description="Disordered" evidence="1">
    <location>
        <begin position="51"/>
        <end position="80"/>
    </location>
</feature>
<dbReference type="Gene3D" id="3.30.40.10">
    <property type="entry name" value="Zinc/RING finger domain, C3HC4 (zinc finger)"/>
    <property type="match status" value="1"/>
</dbReference>
<feature type="domain" description="Zinc-ribbon" evidence="3">
    <location>
        <begin position="79"/>
        <end position="100"/>
    </location>
</feature>
<dbReference type="EMBL" id="JAGFNZ010000001">
    <property type="protein sequence ID" value="MBW7572031.1"/>
    <property type="molecule type" value="Genomic_DNA"/>
</dbReference>
<keyword evidence="2" id="KW-0472">Membrane</keyword>
<dbReference type="InterPro" id="IPR011011">
    <property type="entry name" value="Znf_FYVE_PHD"/>
</dbReference>
<keyword evidence="2" id="KW-1133">Transmembrane helix</keyword>
<feature type="transmembrane region" description="Helical" evidence="2">
    <location>
        <begin position="330"/>
        <end position="349"/>
    </location>
</feature>
<organism evidence="4 5">
    <name type="scientific">Caproiciproducens faecalis</name>
    <dbReference type="NCBI Taxonomy" id="2820301"/>
    <lineage>
        <taxon>Bacteria</taxon>
        <taxon>Bacillati</taxon>
        <taxon>Bacillota</taxon>
        <taxon>Clostridia</taxon>
        <taxon>Eubacteriales</taxon>
        <taxon>Acutalibacteraceae</taxon>
        <taxon>Caproiciproducens</taxon>
    </lineage>
</organism>
<evidence type="ECO:0000256" key="1">
    <source>
        <dbReference type="SAM" id="MobiDB-lite"/>
    </source>
</evidence>
<dbReference type="InterPro" id="IPR013083">
    <property type="entry name" value="Znf_RING/FYVE/PHD"/>
</dbReference>
<dbReference type="InterPro" id="IPR026870">
    <property type="entry name" value="Zinc_ribbon_dom"/>
</dbReference>
<keyword evidence="5" id="KW-1185">Reference proteome</keyword>
<protein>
    <submittedName>
        <fullName evidence="4">Zinc-ribbon domain-containing protein</fullName>
    </submittedName>
</protein>
<feature type="transmembrane region" description="Helical" evidence="2">
    <location>
        <begin position="209"/>
        <end position="231"/>
    </location>
</feature>
<name>A0ABS7DLS2_9FIRM</name>
<reference evidence="4 5" key="1">
    <citation type="submission" date="2021-03" db="EMBL/GenBank/DDBJ databases">
        <title>Caproiciproducens sp. nov. isolated from feces of cow.</title>
        <authorList>
            <person name="Choi J.-Y."/>
        </authorList>
    </citation>
    <scope>NUCLEOTIDE SEQUENCE [LARGE SCALE GENOMIC DNA]</scope>
    <source>
        <strain evidence="4 5">AGMB10547</strain>
    </source>
</reference>
<dbReference type="CDD" id="cd15489">
    <property type="entry name" value="PHD_SF"/>
    <property type="match status" value="1"/>
</dbReference>
<dbReference type="InterPro" id="IPR039522">
    <property type="entry name" value="RING_finger_1_prok"/>
</dbReference>